<dbReference type="PANTHER" id="PTHR48466:SF2">
    <property type="entry name" value="OS10G0509000 PROTEIN"/>
    <property type="match status" value="1"/>
</dbReference>
<comment type="similarity">
    <text evidence="7">Belongs to the DNA mismatch repair MutS family. MutS2 subfamily.</text>
</comment>
<dbReference type="AlphaFoldDB" id="A0A1Y4SVA0"/>
<keyword evidence="3 7" id="KW-0378">Hydrolase</keyword>
<dbReference type="HAMAP" id="MF_00092">
    <property type="entry name" value="MutS2"/>
    <property type="match status" value="1"/>
</dbReference>
<comment type="caution">
    <text evidence="10">The sequence shown here is derived from an EMBL/GenBank/DDBJ whole genome shotgun (WGS) entry which is preliminary data.</text>
</comment>
<dbReference type="GO" id="GO:0019843">
    <property type="term" value="F:rRNA binding"/>
    <property type="evidence" value="ECO:0007669"/>
    <property type="project" value="UniProtKB-UniRule"/>
</dbReference>
<evidence type="ECO:0000256" key="5">
    <source>
        <dbReference type="ARBA" id="ARBA00022884"/>
    </source>
</evidence>
<dbReference type="RefSeq" id="WP_087359453.1">
    <property type="nucleotide sequence ID" value="NZ_NFLJ01000039.1"/>
</dbReference>
<dbReference type="GO" id="GO:0030983">
    <property type="term" value="F:mismatched DNA binding"/>
    <property type="evidence" value="ECO:0007669"/>
    <property type="project" value="InterPro"/>
</dbReference>
<dbReference type="Pfam" id="PF01713">
    <property type="entry name" value="Smr"/>
    <property type="match status" value="1"/>
</dbReference>
<dbReference type="InterPro" id="IPR005747">
    <property type="entry name" value="MutS2"/>
</dbReference>
<keyword evidence="5 7" id="KW-0694">RNA-binding</keyword>
<keyword evidence="1 7" id="KW-0699">rRNA-binding</keyword>
<dbReference type="InterPro" id="IPR002625">
    <property type="entry name" value="Smr_dom"/>
</dbReference>
<accession>A0A1Y4SVA0</accession>
<dbReference type="EMBL" id="NFLJ01000039">
    <property type="protein sequence ID" value="OUQ32882.1"/>
    <property type="molecule type" value="Genomic_DNA"/>
</dbReference>
<keyword evidence="7" id="KW-0255">Endonuclease</keyword>
<evidence type="ECO:0000259" key="9">
    <source>
        <dbReference type="PROSITE" id="PS50828"/>
    </source>
</evidence>
<dbReference type="Proteomes" id="UP000195305">
    <property type="component" value="Unassembled WGS sequence"/>
</dbReference>
<organism evidence="10 11">
    <name type="scientific">Massilimicrobiota timonensis</name>
    <dbReference type="NCBI Taxonomy" id="1776392"/>
    <lineage>
        <taxon>Bacteria</taxon>
        <taxon>Bacillati</taxon>
        <taxon>Bacillota</taxon>
        <taxon>Erysipelotrichia</taxon>
        <taxon>Erysipelotrichales</taxon>
        <taxon>Erysipelotrichaceae</taxon>
        <taxon>Massilimicrobiota</taxon>
    </lineage>
</organism>
<dbReference type="GO" id="GO:0043023">
    <property type="term" value="F:ribosomal large subunit binding"/>
    <property type="evidence" value="ECO:0007669"/>
    <property type="project" value="UniProtKB-UniRule"/>
</dbReference>
<dbReference type="GO" id="GO:0045910">
    <property type="term" value="P:negative regulation of DNA recombination"/>
    <property type="evidence" value="ECO:0007669"/>
    <property type="project" value="InterPro"/>
</dbReference>
<evidence type="ECO:0000313" key="11">
    <source>
        <dbReference type="Proteomes" id="UP000195305"/>
    </source>
</evidence>
<dbReference type="SUPFAM" id="SSF160443">
    <property type="entry name" value="SMR domain-like"/>
    <property type="match status" value="1"/>
</dbReference>
<dbReference type="InterPro" id="IPR045076">
    <property type="entry name" value="MutS"/>
</dbReference>
<keyword evidence="7" id="KW-0540">Nuclease</keyword>
<dbReference type="EC" id="3.1.-.-" evidence="7"/>
<evidence type="ECO:0000256" key="3">
    <source>
        <dbReference type="ARBA" id="ARBA00022801"/>
    </source>
</evidence>
<dbReference type="GO" id="GO:0005524">
    <property type="term" value="F:ATP binding"/>
    <property type="evidence" value="ECO:0007669"/>
    <property type="project" value="UniProtKB-UniRule"/>
</dbReference>
<sequence length="769" mass="87783">MKTIYETLEMNKIQEQLLHYCASTLGKDKIQSLQMFDDEEEIQEALDKVEEAMQFVERLGRLPLGGLTDMTSSLKKANRDGTLTGEELLLVQAHLECVMHVQNYFQNSEITVRFLKDLYEGLVDQPHLRDEITRCIALDGTINDQASPQLLHIRRQIKNLQSQMRSRMEHLVKESRDYLSIDQMTTRNNRLVLPVQSSHKNQIQGLIHAQSATGQTVYIEPAEVVGMNNQISLYEAQEKEEIRRILYQLSQLVKNHYYHFHFNLELLSELDFIFAKAQFGVLYHCVRPVIQKDGNELSLLEARHPCIDQDKVVANDIILKNHRVLLITGSNTGGKTVTLKTAGLLSFMAICGLPVPAREATIPLFDQIYVDLGDEQSIEQSLSTFSSHMMKMIDILHKATSSSLVILDEIGSGTDPQEGESLAQAILSRFIDIHSFVLTSTHYGRLKTFASEHSEILMAAVGFDLQAMKPTYHLQLESIGQSYAIEIAELLGLDHEIVQKAREIKNEAMSEHEKLMELLQSKETLLEQKEQDLQKSMQEAMQLKKQYEHALHQWEHQKDQMLQKAKDEANDIVEKAKTDVQDILDTMKQSTMKQHEIIQTKHDLDQLKYVQQDVVYKQQHALHVGDHVRVLKMNREGDIVEILKNHMIMVSLSGLNVKLHEDEVLYLHPQTKVKKVEKAKVKKSTVSKTGTYELNIIGKRYEEAMSLVDKFLDDALVLGYPHVRIIHGMGTGTLRKGVRRLLDKNKHVVSYRDGGPNEGGLGATLVYFE</sequence>
<dbReference type="GO" id="GO:0140664">
    <property type="term" value="F:ATP-dependent DNA damage sensor activity"/>
    <property type="evidence" value="ECO:0007669"/>
    <property type="project" value="InterPro"/>
</dbReference>
<dbReference type="GO" id="GO:0072344">
    <property type="term" value="P:rescue of stalled ribosome"/>
    <property type="evidence" value="ECO:0007669"/>
    <property type="project" value="UniProtKB-UniRule"/>
</dbReference>
<dbReference type="PROSITE" id="PS00486">
    <property type="entry name" value="DNA_MISMATCH_REPAIR_2"/>
    <property type="match status" value="1"/>
</dbReference>
<evidence type="ECO:0000256" key="7">
    <source>
        <dbReference type="HAMAP-Rule" id="MF_00092"/>
    </source>
</evidence>
<dbReference type="OrthoDB" id="9808166at2"/>
<evidence type="ECO:0000256" key="6">
    <source>
        <dbReference type="ARBA" id="ARBA00023125"/>
    </source>
</evidence>
<keyword evidence="2 7" id="KW-0547">Nucleotide-binding</keyword>
<dbReference type="NCBIfam" id="TIGR01069">
    <property type="entry name" value="mutS2"/>
    <property type="match status" value="1"/>
</dbReference>
<proteinExistence type="inferred from homology"/>
<dbReference type="InterPro" id="IPR036187">
    <property type="entry name" value="DNA_mismatch_repair_MutS_sf"/>
</dbReference>
<dbReference type="PANTHER" id="PTHR48466">
    <property type="entry name" value="OS10G0509000 PROTEIN-RELATED"/>
    <property type="match status" value="1"/>
</dbReference>
<dbReference type="PROSITE" id="PS50828">
    <property type="entry name" value="SMR"/>
    <property type="match status" value="1"/>
</dbReference>
<dbReference type="PIRSF" id="PIRSF005814">
    <property type="entry name" value="MutS_YshD"/>
    <property type="match status" value="1"/>
</dbReference>
<dbReference type="FunFam" id="3.40.50.300:FF:000830">
    <property type="entry name" value="Endonuclease MutS2"/>
    <property type="match status" value="1"/>
</dbReference>
<evidence type="ECO:0000256" key="8">
    <source>
        <dbReference type="SAM" id="Coils"/>
    </source>
</evidence>
<gene>
    <name evidence="7" type="primary">mutS2</name>
    <name evidence="7" type="synonym">rqcU</name>
    <name evidence="10" type="ORF">B5E75_11755</name>
</gene>
<name>A0A1Y4SVA0_9FIRM</name>
<feature type="binding site" evidence="7">
    <location>
        <begin position="329"/>
        <end position="336"/>
    </location>
    <ligand>
        <name>ATP</name>
        <dbReference type="ChEBI" id="CHEBI:30616"/>
    </ligand>
</feature>
<dbReference type="GO" id="GO:0004519">
    <property type="term" value="F:endonuclease activity"/>
    <property type="evidence" value="ECO:0007669"/>
    <property type="project" value="UniProtKB-UniRule"/>
</dbReference>
<dbReference type="EC" id="3.6.4.-" evidence="7"/>
<dbReference type="Gene3D" id="3.40.50.300">
    <property type="entry name" value="P-loop containing nucleotide triphosphate hydrolases"/>
    <property type="match status" value="1"/>
</dbReference>
<dbReference type="SMART" id="SM00463">
    <property type="entry name" value="SMR"/>
    <property type="match status" value="1"/>
</dbReference>
<keyword evidence="11" id="KW-1185">Reference proteome</keyword>
<keyword evidence="6 7" id="KW-0238">DNA-binding</keyword>
<dbReference type="GO" id="GO:0016887">
    <property type="term" value="F:ATP hydrolysis activity"/>
    <property type="evidence" value="ECO:0007669"/>
    <property type="project" value="InterPro"/>
</dbReference>
<protein>
    <recommendedName>
        <fullName evidence="7">Endonuclease MutS2</fullName>
        <ecNumber evidence="7">3.1.-.-</ecNumber>
    </recommendedName>
    <alternativeName>
        <fullName evidence="7">Ribosome-associated protein quality control-upstream factor</fullName>
        <shortName evidence="7">RQC-upstream factor</shortName>
        <shortName evidence="7">RqcU</shortName>
        <ecNumber evidence="7">3.6.4.-</ecNumber>
    </alternativeName>
</protein>
<evidence type="ECO:0000256" key="4">
    <source>
        <dbReference type="ARBA" id="ARBA00022840"/>
    </source>
</evidence>
<dbReference type="SUPFAM" id="SSF48334">
    <property type="entry name" value="DNA repair protein MutS, domain III"/>
    <property type="match status" value="1"/>
</dbReference>
<dbReference type="SMART" id="SM00533">
    <property type="entry name" value="MUTSd"/>
    <property type="match status" value="1"/>
</dbReference>
<keyword evidence="4 7" id="KW-0067">ATP-binding</keyword>
<dbReference type="Pfam" id="PF00488">
    <property type="entry name" value="MutS_V"/>
    <property type="match status" value="1"/>
</dbReference>
<dbReference type="InterPro" id="IPR036063">
    <property type="entry name" value="Smr_dom_sf"/>
</dbReference>
<feature type="domain" description="Smr" evidence="9">
    <location>
        <begin position="694"/>
        <end position="769"/>
    </location>
</feature>
<dbReference type="InterPro" id="IPR007696">
    <property type="entry name" value="DNA_mismatch_repair_MutS_core"/>
</dbReference>
<dbReference type="InterPro" id="IPR027417">
    <property type="entry name" value="P-loop_NTPase"/>
</dbReference>
<dbReference type="InterPro" id="IPR000432">
    <property type="entry name" value="DNA_mismatch_repair_MutS_C"/>
</dbReference>
<comment type="function">
    <text evidence="7">Endonuclease that is involved in the suppression of homologous recombination and thus may have a key role in the control of bacterial genetic diversity.</text>
</comment>
<comment type="function">
    <text evidence="7">Acts as a ribosome collision sensor, splitting the ribosome into its 2 subunits. Detects stalled/collided 70S ribosomes which it binds and splits by an ATP-hydrolysis driven conformational change. Acts upstream of the ribosome quality control system (RQC), a ribosome-associated complex that mediates the extraction of incompletely synthesized nascent chains from stalled ribosomes and their subsequent degradation. Probably generates substrates for RQC.</text>
</comment>
<dbReference type="GO" id="GO:0006298">
    <property type="term" value="P:mismatch repair"/>
    <property type="evidence" value="ECO:0007669"/>
    <property type="project" value="InterPro"/>
</dbReference>
<feature type="coiled-coil region" evidence="8">
    <location>
        <begin position="498"/>
        <end position="571"/>
    </location>
</feature>
<comment type="subunit">
    <text evidence="7">Homodimer. Binds to stalled ribosomes, contacting rRNA.</text>
</comment>
<evidence type="ECO:0000256" key="2">
    <source>
        <dbReference type="ARBA" id="ARBA00022741"/>
    </source>
</evidence>
<dbReference type="SMART" id="SM00534">
    <property type="entry name" value="MUTSac"/>
    <property type="match status" value="1"/>
</dbReference>
<evidence type="ECO:0000313" key="10">
    <source>
        <dbReference type="EMBL" id="OUQ32882.1"/>
    </source>
</evidence>
<keyword evidence="8" id="KW-0175">Coiled coil</keyword>
<dbReference type="Gene3D" id="3.30.1370.110">
    <property type="match status" value="1"/>
</dbReference>
<evidence type="ECO:0000256" key="1">
    <source>
        <dbReference type="ARBA" id="ARBA00022730"/>
    </source>
</evidence>
<reference evidence="10 11" key="1">
    <citation type="journal article" date="2018" name="BMC Genomics">
        <title>Whole genome sequencing and function prediction of 133 gut anaerobes isolated from chicken caecum in pure cultures.</title>
        <authorList>
            <person name="Medvecky M."/>
            <person name="Cejkova D."/>
            <person name="Polansky O."/>
            <person name="Karasova D."/>
            <person name="Kubasova T."/>
            <person name="Cizek A."/>
            <person name="Rychlik I."/>
        </authorList>
    </citation>
    <scope>NUCLEOTIDE SEQUENCE [LARGE SCALE GENOMIC DNA]</scope>
    <source>
        <strain evidence="10 11">An13</strain>
    </source>
</reference>
<dbReference type="SUPFAM" id="SSF52540">
    <property type="entry name" value="P-loop containing nucleoside triphosphate hydrolases"/>
    <property type="match status" value="1"/>
</dbReference>